<evidence type="ECO:0000313" key="4">
    <source>
        <dbReference type="Proteomes" id="UP001224661"/>
    </source>
</evidence>
<reference evidence="3 4" key="1">
    <citation type="submission" date="2023-05" db="EMBL/GenBank/DDBJ databases">
        <title>Draft genome sequence of Streptomyces sp. B-S-A8 isolated from a cave soil in Thailand.</title>
        <authorList>
            <person name="Chamroensaksri N."/>
            <person name="Muangham S."/>
        </authorList>
    </citation>
    <scope>NUCLEOTIDE SEQUENCE [LARGE SCALE GENOMIC DNA]</scope>
    <source>
        <strain evidence="3 4">B-S-A8</strain>
    </source>
</reference>
<dbReference type="Gene3D" id="3.40.1350.10">
    <property type="match status" value="1"/>
</dbReference>
<dbReference type="InterPro" id="IPR003509">
    <property type="entry name" value="UPF0102_YraN-like"/>
</dbReference>
<gene>
    <name evidence="3" type="ORF">QIS99_19590</name>
</gene>
<dbReference type="HAMAP" id="MF_00048">
    <property type="entry name" value="UPF0102"/>
    <property type="match status" value="1"/>
</dbReference>
<comment type="similarity">
    <text evidence="1 2">Belongs to the UPF0102 family.</text>
</comment>
<comment type="caution">
    <text evidence="3">The sequence shown here is derived from an EMBL/GenBank/DDBJ whole genome shotgun (WGS) entry which is preliminary data.</text>
</comment>
<proteinExistence type="inferred from homology"/>
<dbReference type="Proteomes" id="UP001224661">
    <property type="component" value="Unassembled WGS sequence"/>
</dbReference>
<dbReference type="PANTHER" id="PTHR34039:SF1">
    <property type="entry name" value="UPF0102 PROTEIN YRAN"/>
    <property type="match status" value="1"/>
</dbReference>
<protein>
    <recommendedName>
        <fullName evidence="2">UPF0102 protein QIS99_19590</fullName>
    </recommendedName>
</protein>
<dbReference type="SUPFAM" id="SSF52980">
    <property type="entry name" value="Restriction endonuclease-like"/>
    <property type="match status" value="1"/>
</dbReference>
<dbReference type="InterPro" id="IPR011856">
    <property type="entry name" value="tRNA_endonuc-like_dom_sf"/>
</dbReference>
<dbReference type="EMBL" id="JASCIR010000016">
    <property type="protein sequence ID" value="MDI3388389.1"/>
    <property type="molecule type" value="Genomic_DNA"/>
</dbReference>
<dbReference type="Pfam" id="PF02021">
    <property type="entry name" value="UPF0102"/>
    <property type="match status" value="1"/>
</dbReference>
<organism evidence="3 4">
    <name type="scientific">Streptomyces solicavernae</name>
    <dbReference type="NCBI Taxonomy" id="3043614"/>
    <lineage>
        <taxon>Bacteria</taxon>
        <taxon>Bacillati</taxon>
        <taxon>Actinomycetota</taxon>
        <taxon>Actinomycetes</taxon>
        <taxon>Kitasatosporales</taxon>
        <taxon>Streptomycetaceae</taxon>
        <taxon>Streptomyces</taxon>
    </lineage>
</organism>
<evidence type="ECO:0000313" key="3">
    <source>
        <dbReference type="EMBL" id="MDI3388389.1"/>
    </source>
</evidence>
<dbReference type="CDD" id="cd20736">
    <property type="entry name" value="PoNe_Nuclease"/>
    <property type="match status" value="1"/>
</dbReference>
<evidence type="ECO:0000256" key="1">
    <source>
        <dbReference type="ARBA" id="ARBA00006738"/>
    </source>
</evidence>
<evidence type="ECO:0000256" key="2">
    <source>
        <dbReference type="HAMAP-Rule" id="MF_00048"/>
    </source>
</evidence>
<dbReference type="InterPro" id="IPR011335">
    <property type="entry name" value="Restrct_endonuc-II-like"/>
</dbReference>
<name>A0ABT6RW28_9ACTN</name>
<accession>A0ABT6RW28</accession>
<dbReference type="RefSeq" id="WP_282514844.1">
    <property type="nucleotide sequence ID" value="NZ_JASCIR010000016.1"/>
</dbReference>
<dbReference type="NCBIfam" id="NF009154">
    <property type="entry name" value="PRK12497.3-3"/>
    <property type="match status" value="1"/>
</dbReference>
<sequence>MNARGALGKYGENLAARQLVAAGMKILDRNWRSGPGGEIDIVALDHDTLVLCEVKTRRGHPDPHHTDRPFQHPMAAITPAKADRLRTLAARWLHHHGGPPPGGVRIDLIGVLLPTRGAPVVEHAQGVA</sequence>
<dbReference type="PANTHER" id="PTHR34039">
    <property type="entry name" value="UPF0102 PROTEIN YRAN"/>
    <property type="match status" value="1"/>
</dbReference>
<keyword evidence="4" id="KW-1185">Reference proteome</keyword>